<dbReference type="InterPro" id="IPR003004">
    <property type="entry name" value="GspF/PilC"/>
</dbReference>
<reference evidence="11" key="1">
    <citation type="journal article" date="2012" name="Science">
        <title>Fermentation, hydrogen, and sulfur metabolism in multiple uncultivated bacterial phyla.</title>
        <authorList>
            <person name="Wrighton K.C."/>
            <person name="Thomas B.C."/>
            <person name="Sharon I."/>
            <person name="Miller C.S."/>
            <person name="Castelle C.J."/>
            <person name="VerBerkmoes N.C."/>
            <person name="Wilkins M.J."/>
            <person name="Hettich R.L."/>
            <person name="Lipton M.S."/>
            <person name="Williams K.H."/>
            <person name="Long P.E."/>
            <person name="Banfield J.F."/>
        </authorList>
    </citation>
    <scope>NUCLEOTIDE SEQUENCE [LARGE SCALE GENOMIC DNA]</scope>
</reference>
<sequence>MLFRKKHFIQPDGTFDSTLFQQLLNDARYAIKTGKKPGHFVRKESQSISLGGIAPKEIWGFINKLSSFLSSGIDLKSAFSIVYKQIKNPKLRMIVNEIRLNLDHGLSISDTLKQYKKYFDPLIISLIEVGEKTGALPKVLGELEVSLLESIELKSKIRGAMIYPIILISLALIMVVFMLTFILPKITESFTKTWVAIPGLTQ</sequence>
<keyword evidence="6 9" id="KW-1133">Transmembrane helix</keyword>
<dbReference type="Gene3D" id="1.20.81.30">
    <property type="entry name" value="Type II secretion system (T2SS), domain F"/>
    <property type="match status" value="1"/>
</dbReference>
<evidence type="ECO:0000256" key="4">
    <source>
        <dbReference type="ARBA" id="ARBA00022475"/>
    </source>
</evidence>
<keyword evidence="7 9" id="KW-0472">Membrane</keyword>
<dbReference type="GO" id="GO:0005886">
    <property type="term" value="C:plasma membrane"/>
    <property type="evidence" value="ECO:0007669"/>
    <property type="project" value="UniProtKB-SubCell"/>
</dbReference>
<evidence type="ECO:0000256" key="9">
    <source>
        <dbReference type="SAM" id="Phobius"/>
    </source>
</evidence>
<dbReference type="AlphaFoldDB" id="K1ZK43"/>
<evidence type="ECO:0000256" key="7">
    <source>
        <dbReference type="ARBA" id="ARBA00023136"/>
    </source>
</evidence>
<name>K1ZK43_9BACT</name>
<comment type="caution">
    <text evidence="11">The sequence shown here is derived from an EMBL/GenBank/DDBJ whole genome shotgun (WGS) entry which is preliminary data.</text>
</comment>
<protein>
    <recommendedName>
        <fullName evidence="10">Type II secretion system protein GspF domain-containing protein</fullName>
    </recommendedName>
</protein>
<feature type="non-terminal residue" evidence="11">
    <location>
        <position position="202"/>
    </location>
</feature>
<evidence type="ECO:0000256" key="2">
    <source>
        <dbReference type="ARBA" id="ARBA00005745"/>
    </source>
</evidence>
<dbReference type="GO" id="GO:0009306">
    <property type="term" value="P:protein secretion"/>
    <property type="evidence" value="ECO:0007669"/>
    <property type="project" value="InterPro"/>
</dbReference>
<feature type="domain" description="Type II secretion system protein GspF" evidence="10">
    <location>
        <begin position="61"/>
        <end position="184"/>
    </location>
</feature>
<accession>K1ZK43</accession>
<dbReference type="InterPro" id="IPR018076">
    <property type="entry name" value="T2SS_GspF_dom"/>
</dbReference>
<evidence type="ECO:0000256" key="5">
    <source>
        <dbReference type="ARBA" id="ARBA00022692"/>
    </source>
</evidence>
<comment type="subcellular location">
    <subcellularLocation>
        <location evidence="1 8">Cell membrane</location>
        <topology evidence="1 8">Multi-pass membrane protein</topology>
    </subcellularLocation>
</comment>
<dbReference type="PANTHER" id="PTHR30012:SF0">
    <property type="entry name" value="TYPE II SECRETION SYSTEM PROTEIN F-RELATED"/>
    <property type="match status" value="1"/>
</dbReference>
<evidence type="ECO:0000256" key="6">
    <source>
        <dbReference type="ARBA" id="ARBA00022989"/>
    </source>
</evidence>
<keyword evidence="4" id="KW-1003">Cell membrane</keyword>
<evidence type="ECO:0000256" key="8">
    <source>
        <dbReference type="RuleBase" id="RU003923"/>
    </source>
</evidence>
<keyword evidence="5 8" id="KW-0812">Transmembrane</keyword>
<organism evidence="11">
    <name type="scientific">uncultured bacterium</name>
    <name type="common">gcode 4</name>
    <dbReference type="NCBI Taxonomy" id="1234023"/>
    <lineage>
        <taxon>Bacteria</taxon>
        <taxon>environmental samples</taxon>
    </lineage>
</organism>
<evidence type="ECO:0000313" key="11">
    <source>
        <dbReference type="EMBL" id="EKD44798.1"/>
    </source>
</evidence>
<keyword evidence="3 8" id="KW-0813">Transport</keyword>
<evidence type="ECO:0000256" key="3">
    <source>
        <dbReference type="ARBA" id="ARBA00022448"/>
    </source>
</evidence>
<dbReference type="Pfam" id="PF00482">
    <property type="entry name" value="T2SSF"/>
    <property type="match status" value="1"/>
</dbReference>
<dbReference type="InterPro" id="IPR042094">
    <property type="entry name" value="T2SS_GspF_sf"/>
</dbReference>
<comment type="similarity">
    <text evidence="2 8">Belongs to the GSP F family.</text>
</comment>
<gene>
    <name evidence="11" type="ORF">ACD_71C00002G0001</name>
</gene>
<dbReference type="PROSITE" id="PS00874">
    <property type="entry name" value="T2SP_F"/>
    <property type="match status" value="1"/>
</dbReference>
<feature type="transmembrane region" description="Helical" evidence="9">
    <location>
        <begin position="160"/>
        <end position="183"/>
    </location>
</feature>
<dbReference type="InterPro" id="IPR001992">
    <property type="entry name" value="T2SS_GspF/T4SS_PilC_CS"/>
</dbReference>
<dbReference type="PANTHER" id="PTHR30012">
    <property type="entry name" value="GENERAL SECRETION PATHWAY PROTEIN"/>
    <property type="match status" value="1"/>
</dbReference>
<evidence type="ECO:0000259" key="10">
    <source>
        <dbReference type="Pfam" id="PF00482"/>
    </source>
</evidence>
<evidence type="ECO:0000256" key="1">
    <source>
        <dbReference type="ARBA" id="ARBA00004651"/>
    </source>
</evidence>
<proteinExistence type="inferred from homology"/>
<dbReference type="EMBL" id="AMFJ01028733">
    <property type="protein sequence ID" value="EKD44798.1"/>
    <property type="molecule type" value="Genomic_DNA"/>
</dbReference>